<dbReference type="Proteomes" id="UP000000493">
    <property type="component" value="Chromosome"/>
</dbReference>
<keyword evidence="1" id="KW-0472">Membrane</keyword>
<dbReference type="KEGG" id="rsi:Runsl_5580"/>
<keyword evidence="1" id="KW-1133">Transmembrane helix</keyword>
<dbReference type="AlphaFoldDB" id="A0A7U3ZR76"/>
<reference evidence="3" key="1">
    <citation type="submission" date="2011-06" db="EMBL/GenBank/DDBJ databases">
        <title>The complete genome of chromosome of Runella slithyformis DSM 19594.</title>
        <authorList>
            <consortium name="US DOE Joint Genome Institute (JGI-PGF)"/>
            <person name="Lucas S."/>
            <person name="Han J."/>
            <person name="Lapidus A."/>
            <person name="Bruce D."/>
            <person name="Goodwin L."/>
            <person name="Pitluck S."/>
            <person name="Peters L."/>
            <person name="Kyrpides N."/>
            <person name="Mavromatis K."/>
            <person name="Ivanova N."/>
            <person name="Ovchinnikova G."/>
            <person name="Zhang X."/>
            <person name="Misra M."/>
            <person name="Detter J.C."/>
            <person name="Tapia R."/>
            <person name="Han C."/>
            <person name="Land M."/>
            <person name="Hauser L."/>
            <person name="Markowitz V."/>
            <person name="Cheng J.-F."/>
            <person name="Hugenholtz P."/>
            <person name="Woyke T."/>
            <person name="Wu D."/>
            <person name="Tindall B."/>
            <person name="Faehrich R."/>
            <person name="Brambilla E."/>
            <person name="Klenk H.-P."/>
            <person name="Eisen J.A."/>
        </authorList>
    </citation>
    <scope>NUCLEOTIDE SEQUENCE [LARGE SCALE GENOMIC DNA]</scope>
    <source>
        <strain evidence="3">ATCC 29530 / DSM 19594 / LMG 11500 / NCIMB 11436 / LSU 4</strain>
    </source>
</reference>
<name>A0A7U3ZR76_RUNSL</name>
<sequence>MDLRTIGTIIFYVVLLGISFWVGSILEKNERNYKKFFKD</sequence>
<gene>
    <name evidence="2" type="ordered locus">Runsl_5580</name>
</gene>
<protein>
    <submittedName>
        <fullName evidence="2">Uncharacterized protein</fullName>
    </submittedName>
</protein>
<feature type="transmembrane region" description="Helical" evidence="1">
    <location>
        <begin position="6"/>
        <end position="26"/>
    </location>
</feature>
<evidence type="ECO:0000313" key="3">
    <source>
        <dbReference type="Proteomes" id="UP000000493"/>
    </source>
</evidence>
<organism evidence="2 3">
    <name type="scientific">Runella slithyformis (strain ATCC 29530 / DSM 19594 / LMG 11500 / NCIMB 11436 / LSU 4)</name>
    <dbReference type="NCBI Taxonomy" id="761193"/>
    <lineage>
        <taxon>Bacteria</taxon>
        <taxon>Pseudomonadati</taxon>
        <taxon>Bacteroidota</taxon>
        <taxon>Cytophagia</taxon>
        <taxon>Cytophagales</taxon>
        <taxon>Spirosomataceae</taxon>
        <taxon>Runella</taxon>
    </lineage>
</organism>
<reference evidence="2 3" key="2">
    <citation type="journal article" date="2012" name="Stand. Genomic Sci.">
        <title>Complete genome sequence of the aquatic bacterium Runella slithyformis type strain (LSU 4(T)).</title>
        <authorList>
            <person name="Copeland A."/>
            <person name="Zhang X."/>
            <person name="Misra M."/>
            <person name="Lapidus A."/>
            <person name="Nolan M."/>
            <person name="Lucas S."/>
            <person name="Deshpande S."/>
            <person name="Cheng J.F."/>
            <person name="Tapia R."/>
            <person name="Goodwin L.A."/>
            <person name="Pitluck S."/>
            <person name="Liolios K."/>
            <person name="Pagani I."/>
            <person name="Ivanova N."/>
            <person name="Mikhailova N."/>
            <person name="Pati A."/>
            <person name="Chen A."/>
            <person name="Palaniappan K."/>
            <person name="Land M."/>
            <person name="Hauser L."/>
            <person name="Pan C."/>
            <person name="Jeffries C.D."/>
            <person name="Detter J.C."/>
            <person name="Brambilla E.M."/>
            <person name="Rohde M."/>
            <person name="Djao O.D."/>
            <person name="Goker M."/>
            <person name="Sikorski J."/>
            <person name="Tindall B.J."/>
            <person name="Woyke T."/>
            <person name="Bristow J."/>
            <person name="Eisen J.A."/>
            <person name="Markowitz V."/>
            <person name="Hugenholtz P."/>
            <person name="Kyrpides N.C."/>
            <person name="Klenk H.P."/>
            <person name="Mavromatis K."/>
        </authorList>
    </citation>
    <scope>NUCLEOTIDE SEQUENCE [LARGE SCALE GENOMIC DNA]</scope>
    <source>
        <strain evidence="3">ATCC 29530 / DSM 19594 / LMG 11500 / NCIMB 11436 / LSU 4</strain>
    </source>
</reference>
<proteinExistence type="predicted"/>
<dbReference type="EMBL" id="CP002859">
    <property type="protein sequence ID" value="AEI51870.1"/>
    <property type="molecule type" value="Genomic_DNA"/>
</dbReference>
<keyword evidence="1" id="KW-0812">Transmembrane</keyword>
<evidence type="ECO:0000313" key="2">
    <source>
        <dbReference type="EMBL" id="AEI51870.1"/>
    </source>
</evidence>
<accession>A0A7U3ZR76</accession>
<keyword evidence="3" id="KW-1185">Reference proteome</keyword>
<evidence type="ECO:0000256" key="1">
    <source>
        <dbReference type="SAM" id="Phobius"/>
    </source>
</evidence>